<evidence type="ECO:0000256" key="5">
    <source>
        <dbReference type="ARBA" id="ARBA00023136"/>
    </source>
</evidence>
<name>A0A1F5TNI5_9BACT</name>
<evidence type="ECO:0000256" key="3">
    <source>
        <dbReference type="ARBA" id="ARBA00022692"/>
    </source>
</evidence>
<dbReference type="InterPro" id="IPR023353">
    <property type="entry name" value="LemA-like_dom_sf"/>
</dbReference>
<dbReference type="Proteomes" id="UP000177579">
    <property type="component" value="Unassembled WGS sequence"/>
</dbReference>
<keyword evidence="5 6" id="KW-0472">Membrane</keyword>
<comment type="similarity">
    <text evidence="2">Belongs to the LemA family.</text>
</comment>
<dbReference type="AlphaFoldDB" id="A0A1F5TNI5"/>
<dbReference type="GO" id="GO:0016020">
    <property type="term" value="C:membrane"/>
    <property type="evidence" value="ECO:0007669"/>
    <property type="project" value="UniProtKB-SubCell"/>
</dbReference>
<proteinExistence type="inferred from homology"/>
<accession>A0A1F5TNI5</accession>
<dbReference type="InterPro" id="IPR007156">
    <property type="entry name" value="MamQ_LemA"/>
</dbReference>
<dbReference type="PANTHER" id="PTHR34478">
    <property type="entry name" value="PROTEIN LEMA"/>
    <property type="match status" value="1"/>
</dbReference>
<dbReference type="PANTHER" id="PTHR34478:SF1">
    <property type="entry name" value="PROTEIN LEMA"/>
    <property type="match status" value="1"/>
</dbReference>
<evidence type="ECO:0000256" key="6">
    <source>
        <dbReference type="SAM" id="Phobius"/>
    </source>
</evidence>
<feature type="transmembrane region" description="Helical" evidence="6">
    <location>
        <begin position="6"/>
        <end position="24"/>
    </location>
</feature>
<sequence>MVLGVILGTTLIIVLLIIAMRNGIVRGKNAVERAWANVITQERYKVKVIPKLTKALSEYKEFEQDLQTKITELRTAMGKLSDKVVDVSALRKTEGLIQGLMSGVNVAVEAYPDLKTSDLYRSWMRELSEAESNVAAAIRIFNQNVESFNNSLEVFPSNMVNEWFNKETAVDTFTDTEAEAGLEYKPNFG</sequence>
<evidence type="ECO:0008006" key="9">
    <source>
        <dbReference type="Google" id="ProtNLM"/>
    </source>
</evidence>
<comment type="caution">
    <text evidence="7">The sequence shown here is derived from an EMBL/GenBank/DDBJ whole genome shotgun (WGS) entry which is preliminary data.</text>
</comment>
<evidence type="ECO:0000313" key="7">
    <source>
        <dbReference type="EMBL" id="OGF40545.1"/>
    </source>
</evidence>
<protein>
    <recommendedName>
        <fullName evidence="9">LemA family protein</fullName>
    </recommendedName>
</protein>
<evidence type="ECO:0000313" key="8">
    <source>
        <dbReference type="Proteomes" id="UP000177579"/>
    </source>
</evidence>
<comment type="subcellular location">
    <subcellularLocation>
        <location evidence="1">Membrane</location>
        <topology evidence="1">Single-pass membrane protein</topology>
    </subcellularLocation>
</comment>
<dbReference type="EMBL" id="MFGO01000026">
    <property type="protein sequence ID" value="OGF40545.1"/>
    <property type="molecule type" value="Genomic_DNA"/>
</dbReference>
<dbReference type="Gene3D" id="1.20.1440.20">
    <property type="entry name" value="LemA-like domain"/>
    <property type="match status" value="1"/>
</dbReference>
<dbReference type="Pfam" id="PF04011">
    <property type="entry name" value="LemA"/>
    <property type="match status" value="1"/>
</dbReference>
<evidence type="ECO:0000256" key="2">
    <source>
        <dbReference type="ARBA" id="ARBA00008854"/>
    </source>
</evidence>
<gene>
    <name evidence="7" type="ORF">A2531_04520</name>
</gene>
<keyword evidence="3 6" id="KW-0812">Transmembrane</keyword>
<evidence type="ECO:0000256" key="1">
    <source>
        <dbReference type="ARBA" id="ARBA00004167"/>
    </source>
</evidence>
<organism evidence="7 8">
    <name type="scientific">Candidatus Falkowbacteria bacterium RIFOXYD2_FULL_34_120</name>
    <dbReference type="NCBI Taxonomy" id="1798007"/>
    <lineage>
        <taxon>Bacteria</taxon>
        <taxon>Candidatus Falkowiibacteriota</taxon>
    </lineage>
</organism>
<evidence type="ECO:0000256" key="4">
    <source>
        <dbReference type="ARBA" id="ARBA00022989"/>
    </source>
</evidence>
<keyword evidence="4 6" id="KW-1133">Transmembrane helix</keyword>
<reference evidence="7 8" key="1">
    <citation type="journal article" date="2016" name="Nat. Commun.">
        <title>Thousands of microbial genomes shed light on interconnected biogeochemical processes in an aquifer system.</title>
        <authorList>
            <person name="Anantharaman K."/>
            <person name="Brown C.T."/>
            <person name="Hug L.A."/>
            <person name="Sharon I."/>
            <person name="Castelle C.J."/>
            <person name="Probst A.J."/>
            <person name="Thomas B.C."/>
            <person name="Singh A."/>
            <person name="Wilkins M.J."/>
            <person name="Karaoz U."/>
            <person name="Brodie E.L."/>
            <person name="Williams K.H."/>
            <person name="Hubbard S.S."/>
            <person name="Banfield J.F."/>
        </authorList>
    </citation>
    <scope>NUCLEOTIDE SEQUENCE [LARGE SCALE GENOMIC DNA]</scope>
</reference>
<dbReference type="SUPFAM" id="SSF140478">
    <property type="entry name" value="LemA-like"/>
    <property type="match status" value="1"/>
</dbReference>